<name>A0AAE1GPX5_PETCI</name>
<sequence length="116" mass="13365">MDKHLDMRMIEDYPRPGGSCRMREKMIGSCWPLAGSPPLLADLSDGSTLWNESLKPVRRTTGVYYRRDWQTPREHSQTSYWQQLAPLLCCCSRETGRPLGWISDSHLVSQCCLTFN</sequence>
<evidence type="ECO:0000313" key="2">
    <source>
        <dbReference type="Proteomes" id="UP001286313"/>
    </source>
</evidence>
<protein>
    <submittedName>
        <fullName evidence="1">Uncharacterized protein</fullName>
    </submittedName>
</protein>
<dbReference type="AlphaFoldDB" id="A0AAE1GPX5"/>
<organism evidence="1 2">
    <name type="scientific">Petrolisthes cinctipes</name>
    <name type="common">Flat porcelain crab</name>
    <dbReference type="NCBI Taxonomy" id="88211"/>
    <lineage>
        <taxon>Eukaryota</taxon>
        <taxon>Metazoa</taxon>
        <taxon>Ecdysozoa</taxon>
        <taxon>Arthropoda</taxon>
        <taxon>Crustacea</taxon>
        <taxon>Multicrustacea</taxon>
        <taxon>Malacostraca</taxon>
        <taxon>Eumalacostraca</taxon>
        <taxon>Eucarida</taxon>
        <taxon>Decapoda</taxon>
        <taxon>Pleocyemata</taxon>
        <taxon>Anomura</taxon>
        <taxon>Galatheoidea</taxon>
        <taxon>Porcellanidae</taxon>
        <taxon>Petrolisthes</taxon>
    </lineage>
</organism>
<accession>A0AAE1GPX5</accession>
<evidence type="ECO:0000313" key="1">
    <source>
        <dbReference type="EMBL" id="KAK3893538.1"/>
    </source>
</evidence>
<keyword evidence="2" id="KW-1185">Reference proteome</keyword>
<dbReference type="Proteomes" id="UP001286313">
    <property type="component" value="Unassembled WGS sequence"/>
</dbReference>
<reference evidence="1" key="1">
    <citation type="submission" date="2023-10" db="EMBL/GenBank/DDBJ databases">
        <title>Genome assemblies of two species of porcelain crab, Petrolisthes cinctipes and Petrolisthes manimaculis (Anomura: Porcellanidae).</title>
        <authorList>
            <person name="Angst P."/>
        </authorList>
    </citation>
    <scope>NUCLEOTIDE SEQUENCE</scope>
    <source>
        <strain evidence="1">PB745_01</strain>
        <tissue evidence="1">Gill</tissue>
    </source>
</reference>
<dbReference type="EMBL" id="JAWQEG010000199">
    <property type="protein sequence ID" value="KAK3893538.1"/>
    <property type="molecule type" value="Genomic_DNA"/>
</dbReference>
<gene>
    <name evidence="1" type="ORF">Pcinc_002603</name>
</gene>
<comment type="caution">
    <text evidence="1">The sequence shown here is derived from an EMBL/GenBank/DDBJ whole genome shotgun (WGS) entry which is preliminary data.</text>
</comment>
<proteinExistence type="predicted"/>